<feature type="domain" description="Carboxymuconolactone decarboxylase-like" evidence="1">
    <location>
        <begin position="27"/>
        <end position="108"/>
    </location>
</feature>
<gene>
    <name evidence="2" type="ORF">DCC39_15800</name>
</gene>
<accession>A0A2U1JT82</accession>
<evidence type="ECO:0000313" key="3">
    <source>
        <dbReference type="Proteomes" id="UP000245998"/>
    </source>
</evidence>
<dbReference type="Gene3D" id="1.20.1290.10">
    <property type="entry name" value="AhpD-like"/>
    <property type="match status" value="2"/>
</dbReference>
<dbReference type="EMBL" id="QCZG01000043">
    <property type="protein sequence ID" value="PWA08028.1"/>
    <property type="molecule type" value="Genomic_DNA"/>
</dbReference>
<dbReference type="SUPFAM" id="SSF69118">
    <property type="entry name" value="AhpD-like"/>
    <property type="match status" value="2"/>
</dbReference>
<dbReference type="AlphaFoldDB" id="A0A2U1JT82"/>
<name>A0A2U1JT82_9BACI</name>
<dbReference type="GO" id="GO:0051920">
    <property type="term" value="F:peroxiredoxin activity"/>
    <property type="evidence" value="ECO:0007669"/>
    <property type="project" value="InterPro"/>
</dbReference>
<reference evidence="2 3" key="1">
    <citation type="submission" date="2018-04" db="EMBL/GenBank/DDBJ databases">
        <title>Camelliibacillus theae gen. nov., sp. nov., isolated from Pu'er tea.</title>
        <authorList>
            <person name="Niu L."/>
        </authorList>
    </citation>
    <scope>NUCLEOTIDE SEQUENCE [LARGE SCALE GENOMIC DNA]</scope>
    <source>
        <strain evidence="2 3">T8</strain>
    </source>
</reference>
<dbReference type="RefSeq" id="WP_116555869.1">
    <property type="nucleotide sequence ID" value="NZ_QCZG01000043.1"/>
</dbReference>
<protein>
    <submittedName>
        <fullName evidence="2">Carboxymuconolactone decarboxylase family protein</fullName>
    </submittedName>
</protein>
<sequence>MSKGLAYFKEVYDTVPGWVQKMHDHSPRMLDTYTDIRGEAFSHAMLSRKEKDVLVASMNAARLYARSMVYHTKGAIDNGLTIPELAEYFLVAYLYNGTASLKTSLEAFAYALQLKGVEVGKQAKEPETVKDVIETIVKWMGDEDSSFIVETLELVKLGNQQAIEDKILSDGKVSTRLKHLTMIGNYIVELRGRDAVPWIEKARKVGVSEADLADLGFVCILTAGIPAWFELSDSLRGVEQ</sequence>
<evidence type="ECO:0000259" key="1">
    <source>
        <dbReference type="Pfam" id="PF02627"/>
    </source>
</evidence>
<evidence type="ECO:0000313" key="2">
    <source>
        <dbReference type="EMBL" id="PWA08028.1"/>
    </source>
</evidence>
<proteinExistence type="predicted"/>
<dbReference type="OrthoDB" id="1683318at2"/>
<comment type="caution">
    <text evidence="2">The sequence shown here is derived from an EMBL/GenBank/DDBJ whole genome shotgun (WGS) entry which is preliminary data.</text>
</comment>
<dbReference type="InterPro" id="IPR003779">
    <property type="entry name" value="CMD-like"/>
</dbReference>
<dbReference type="Proteomes" id="UP000245998">
    <property type="component" value="Unassembled WGS sequence"/>
</dbReference>
<keyword evidence="3" id="KW-1185">Reference proteome</keyword>
<dbReference type="InterPro" id="IPR029032">
    <property type="entry name" value="AhpD-like"/>
</dbReference>
<dbReference type="Pfam" id="PF02627">
    <property type="entry name" value="CMD"/>
    <property type="match status" value="1"/>
</dbReference>
<organism evidence="2 3">
    <name type="scientific">Pueribacillus theae</name>
    <dbReference type="NCBI Taxonomy" id="2171751"/>
    <lineage>
        <taxon>Bacteria</taxon>
        <taxon>Bacillati</taxon>
        <taxon>Bacillota</taxon>
        <taxon>Bacilli</taxon>
        <taxon>Bacillales</taxon>
        <taxon>Bacillaceae</taxon>
        <taxon>Pueribacillus</taxon>
    </lineage>
</organism>